<organism evidence="3 4">
    <name type="scientific">Haloquadratum walsbyi J07HQW1</name>
    <dbReference type="NCBI Taxonomy" id="1238424"/>
    <lineage>
        <taxon>Archaea</taxon>
        <taxon>Methanobacteriati</taxon>
        <taxon>Methanobacteriota</taxon>
        <taxon>Stenosarchaea group</taxon>
        <taxon>Halobacteria</taxon>
        <taxon>Halobacteriales</taxon>
        <taxon>Haloferacaceae</taxon>
        <taxon>Haloquadratum</taxon>
    </lineage>
</organism>
<feature type="region of interest" description="Disordered" evidence="1">
    <location>
        <begin position="1"/>
        <end position="26"/>
    </location>
</feature>
<dbReference type="Gene3D" id="3.20.20.80">
    <property type="entry name" value="Glycosidases"/>
    <property type="match status" value="1"/>
</dbReference>
<feature type="compositionally biased region" description="Acidic residues" evidence="1">
    <location>
        <begin position="240"/>
        <end position="254"/>
    </location>
</feature>
<feature type="region of interest" description="Disordered" evidence="1">
    <location>
        <begin position="215"/>
        <end position="257"/>
    </location>
</feature>
<sequence>MQHPGPPRFIAVGESLQLSPRDPDPEVSYQWHVERAPESSTVELPSEDPVVEFTPDTPGTFQVGVETPANNYSLTIRVFPGSLAPVTAPGSESGSGGVSGHQSGSARPVARSAGVSGSGSGIRDDTVERGRPRIQLQGDIEEDELVIKANPQTQPDGETAHSDIEVEFLIDDRDDVSPDVVSTTDREMRIPIEAVGRRVRVHAVAVTDVYSVPDSVEFNRDPQPDGGEAIVDTTTPSTDTDIDTQPDTCEDDDGQTGTHNHAINIRRLNEPPEWATDVTVYEIYVRGFVDEAEADTDTDTDTDSTFAALTERLDYLADLGVDCLWLTPVLQNDHAPHGYNITDFFHIASDLGDSEAYESFVDAAHDRGMTVLFDLVLNHSARDHPFYQDAVGNPDSPYHDWYAWRSESEPETYFEWEYIANWNFQNLEVRRHLLDVVDKWMAVADGFRCDMAWAVPNSFWRELRDRVKTRDPEFLLLDETIPYIADFHGGMFDMHFDTTLYSTLREVGRGHADATEILDAIDQRKAVGFPPHAAFMLYAENHDETRYIVECGENAAMAVAGALFTLPGVPMLYGGQEMGQRGRRDALAWDDAREEIYTQYQRLITLRNDISALGVDGSIHSLNHTVVDNEETSVDSERVVAYERRADNESYVCILNFGETPATVTITETNTTTHEDAAESSEPTTVNVNPENLVTGESAASAEGLVVDNVGVFAVTTESNHN</sequence>
<keyword evidence="3" id="KW-0378">Hydrolase</keyword>
<evidence type="ECO:0000313" key="4">
    <source>
        <dbReference type="Proteomes" id="UP000030649"/>
    </source>
</evidence>
<dbReference type="GO" id="GO:0016798">
    <property type="term" value="F:hydrolase activity, acting on glycosyl bonds"/>
    <property type="evidence" value="ECO:0007669"/>
    <property type="project" value="UniProtKB-KW"/>
</dbReference>
<dbReference type="EMBL" id="KE356560">
    <property type="protein sequence ID" value="ERG92403.1"/>
    <property type="molecule type" value="Genomic_DNA"/>
</dbReference>
<dbReference type="InterPro" id="IPR017853">
    <property type="entry name" value="GH"/>
</dbReference>
<accession>U1N7G6</accession>
<dbReference type="STRING" id="1238424.J07HQW1_02446"/>
<dbReference type="PANTHER" id="PTHR10357">
    <property type="entry name" value="ALPHA-AMYLASE FAMILY MEMBER"/>
    <property type="match status" value="1"/>
</dbReference>
<dbReference type="HOGENOM" id="CLU_024673_0_0_2"/>
<dbReference type="Proteomes" id="UP000030649">
    <property type="component" value="Unassembled WGS sequence"/>
</dbReference>
<evidence type="ECO:0000313" key="3">
    <source>
        <dbReference type="EMBL" id="ERG92403.1"/>
    </source>
</evidence>
<dbReference type="Pfam" id="PF00128">
    <property type="entry name" value="Alpha-amylase"/>
    <property type="match status" value="1"/>
</dbReference>
<gene>
    <name evidence="3" type="ORF">J07HQW1_02446</name>
</gene>
<dbReference type="InterPro" id="IPR006047">
    <property type="entry name" value="GH13_cat_dom"/>
</dbReference>
<reference evidence="3 4" key="1">
    <citation type="journal article" date="2013" name="PLoS ONE">
        <title>Assembly-driven community genomics of a hypersaline microbial ecosystem.</title>
        <authorList>
            <person name="Podell S."/>
            <person name="Ugalde J.A."/>
            <person name="Narasingarao P."/>
            <person name="Banfield J.F."/>
            <person name="Heidelberg K.B."/>
            <person name="Allen E.E."/>
        </authorList>
    </citation>
    <scope>NUCLEOTIDE SEQUENCE [LARGE SCALE GENOMIC DNA]</scope>
    <source>
        <strain evidence="4">J07HQW1</strain>
    </source>
</reference>
<feature type="domain" description="Glycosyl hydrolase family 13 catalytic" evidence="2">
    <location>
        <begin position="282"/>
        <end position="607"/>
    </location>
</feature>
<dbReference type="SUPFAM" id="SSF51011">
    <property type="entry name" value="Glycosyl hydrolase domain"/>
    <property type="match status" value="1"/>
</dbReference>
<dbReference type="GO" id="GO:0005975">
    <property type="term" value="P:carbohydrate metabolic process"/>
    <property type="evidence" value="ECO:0007669"/>
    <property type="project" value="InterPro"/>
</dbReference>
<protein>
    <submittedName>
        <fullName evidence="3">Glycosidase</fullName>
    </submittedName>
</protein>
<dbReference type="SUPFAM" id="SSF51445">
    <property type="entry name" value="(Trans)glycosidases"/>
    <property type="match status" value="1"/>
</dbReference>
<dbReference type="SMART" id="SM00642">
    <property type="entry name" value="Aamy"/>
    <property type="match status" value="1"/>
</dbReference>
<dbReference type="CDD" id="cd11313">
    <property type="entry name" value="AmyAc_arch_bac_AmyA"/>
    <property type="match status" value="1"/>
</dbReference>
<proteinExistence type="predicted"/>
<feature type="region of interest" description="Disordered" evidence="1">
    <location>
        <begin position="87"/>
        <end position="139"/>
    </location>
</feature>
<dbReference type="NCBIfam" id="NF041321">
    <property type="entry name" value="Alpha-amyl_MalA_Halo"/>
    <property type="match status" value="1"/>
</dbReference>
<feature type="compositionally biased region" description="Basic and acidic residues" evidence="1">
    <location>
        <begin position="122"/>
        <end position="131"/>
    </location>
</feature>
<dbReference type="AlphaFoldDB" id="U1N7G6"/>
<feature type="compositionally biased region" description="Low complexity" evidence="1">
    <location>
        <begin position="100"/>
        <end position="115"/>
    </location>
</feature>
<name>U1N7G6_9EURY</name>
<evidence type="ECO:0000256" key="1">
    <source>
        <dbReference type="SAM" id="MobiDB-lite"/>
    </source>
</evidence>
<dbReference type="InterPro" id="IPR053556">
    <property type="entry name" value="GH13_alpha-amylase"/>
</dbReference>
<keyword evidence="3" id="KW-0326">Glycosidase</keyword>
<evidence type="ECO:0000259" key="2">
    <source>
        <dbReference type="SMART" id="SM00642"/>
    </source>
</evidence>